<reference evidence="6 7" key="1">
    <citation type="submission" date="2021-06" db="EMBL/GenBank/DDBJ databases">
        <title>A haploid diamondback moth (Plutella xylostella L.) genome assembly resolves 31 chromosomes and identifies a diamide resistance mutation.</title>
        <authorList>
            <person name="Ward C.M."/>
            <person name="Perry K.D."/>
            <person name="Baker G."/>
            <person name="Powis K."/>
            <person name="Heckel D.G."/>
            <person name="Baxter S.W."/>
        </authorList>
    </citation>
    <scope>NUCLEOTIDE SEQUENCE [LARGE SCALE GENOMIC DNA]</scope>
    <source>
        <strain evidence="6 7">LV</strain>
        <tissue evidence="6">Single pupa</tissue>
    </source>
</reference>
<feature type="compositionally biased region" description="Basic and acidic residues" evidence="5">
    <location>
        <begin position="361"/>
        <end position="378"/>
    </location>
</feature>
<sequence length="621" mass="69630">MEPTSPWKRPDEVMQLHRLKRRKKALQERMKQPLNSSTDAGPSAQNTVDLDFSRILEGDKRKINPFSKNNTQQSKKTKLSNESSPLDESNDKTLFALLKLPAKTPEKPAKKIETDKLSTFSNLLQKYTAEHTVEVQTTEQRYKHLPVDWAIKTKLRLMSPKPFAWSQQLKASEEASGITGFVRCLDTTSSPTLDTSPRARFHQTCLYWQQPALPWLSLHPRAAGRVAATSFLAAHPHVTQALLRDWTESFRSLFQQPALLWLSLHPRAAGRVAATSFLVAHDHAKQALLKDWTESFRSLFQLLRARHCPYFYVCANTFTCLFRAGGLGGVGEPSALVGPTTRGLRHALRQEDVEYTMPLRPDSKKKLNTSDKEDDRPKNSSFDSCYDTMDEARSPEGQGKESGDEEDLDSDKFLSQLGFENDVIKKINNTQARIQNIVESSVDSAAESLVFVRGVDAQALFNFLLNCKSIVSPTGPYAGVPPTLLAPTAFQGGTLQSLKVKESSIYSDNNKYYSIELRGPILPTTVHSLLRVVRDSCAEFSGTFAHHRPTLAFTYAARDIARDETPKENEANNFTNAFSKENLSDCGLSADMLQQFCSPDPDVIRVLDSVTYNSEDDTFSW</sequence>
<evidence type="ECO:0000256" key="1">
    <source>
        <dbReference type="ARBA" id="ARBA00004123"/>
    </source>
</evidence>
<feature type="region of interest" description="Disordered" evidence="5">
    <location>
        <begin position="358"/>
        <end position="408"/>
    </location>
</feature>
<evidence type="ECO:0000313" key="6">
    <source>
        <dbReference type="EMBL" id="KAG7307088.1"/>
    </source>
</evidence>
<keyword evidence="3" id="KW-0539">Nucleus</keyword>
<comment type="similarity">
    <text evidence="4">Belongs to the DONSON family.</text>
</comment>
<comment type="subcellular location">
    <subcellularLocation>
        <location evidence="1">Nucleus</location>
    </subcellularLocation>
</comment>
<feature type="compositionally biased region" description="Polar residues" evidence="5">
    <location>
        <begin position="66"/>
        <end position="87"/>
    </location>
</feature>
<gene>
    <name evidence="6" type="ORF">JYU34_007223</name>
</gene>
<evidence type="ECO:0000256" key="2">
    <source>
        <dbReference type="ARBA" id="ARBA00022473"/>
    </source>
</evidence>
<dbReference type="InterPro" id="IPR024861">
    <property type="entry name" value="Donson"/>
</dbReference>
<feature type="compositionally biased region" description="Basic and acidic residues" evidence="5">
    <location>
        <begin position="51"/>
        <end position="62"/>
    </location>
</feature>
<accession>A0ABQ7QPV5</accession>
<dbReference type="PANTHER" id="PTHR12972">
    <property type="entry name" value="DOWNSTREAM NEIGHBOR OF SON"/>
    <property type="match status" value="1"/>
</dbReference>
<keyword evidence="2" id="KW-0217">Developmental protein</keyword>
<comment type="caution">
    <text evidence="6">The sequence shown here is derived from an EMBL/GenBank/DDBJ whole genome shotgun (WGS) entry which is preliminary data.</text>
</comment>
<evidence type="ECO:0000313" key="7">
    <source>
        <dbReference type="Proteomes" id="UP000823941"/>
    </source>
</evidence>
<feature type="region of interest" description="Disordered" evidence="5">
    <location>
        <begin position="1"/>
        <end position="88"/>
    </location>
</feature>
<evidence type="ECO:0000256" key="3">
    <source>
        <dbReference type="ARBA" id="ARBA00023242"/>
    </source>
</evidence>
<feature type="compositionally biased region" description="Polar residues" evidence="5">
    <location>
        <begin position="33"/>
        <end position="48"/>
    </location>
</feature>
<dbReference type="EMBL" id="JAHIBW010000010">
    <property type="protein sequence ID" value="KAG7307088.1"/>
    <property type="molecule type" value="Genomic_DNA"/>
</dbReference>
<proteinExistence type="inferred from homology"/>
<dbReference type="PANTHER" id="PTHR12972:SF0">
    <property type="entry name" value="PROTEIN DOWNSTREAM NEIGHBOR OF SON"/>
    <property type="match status" value="1"/>
</dbReference>
<protein>
    <submittedName>
        <fullName evidence="6">Uncharacterized protein</fullName>
    </submittedName>
</protein>
<organism evidence="6 7">
    <name type="scientific">Plutella xylostella</name>
    <name type="common">Diamondback moth</name>
    <name type="synonym">Plutella maculipennis</name>
    <dbReference type="NCBI Taxonomy" id="51655"/>
    <lineage>
        <taxon>Eukaryota</taxon>
        <taxon>Metazoa</taxon>
        <taxon>Ecdysozoa</taxon>
        <taxon>Arthropoda</taxon>
        <taxon>Hexapoda</taxon>
        <taxon>Insecta</taxon>
        <taxon>Pterygota</taxon>
        <taxon>Neoptera</taxon>
        <taxon>Endopterygota</taxon>
        <taxon>Lepidoptera</taxon>
        <taxon>Glossata</taxon>
        <taxon>Ditrysia</taxon>
        <taxon>Yponomeutoidea</taxon>
        <taxon>Plutellidae</taxon>
        <taxon>Plutella</taxon>
    </lineage>
</organism>
<feature type="compositionally biased region" description="Basic and acidic residues" evidence="5">
    <location>
        <begin position="390"/>
        <end position="402"/>
    </location>
</feature>
<evidence type="ECO:0000256" key="4">
    <source>
        <dbReference type="ARBA" id="ARBA00025806"/>
    </source>
</evidence>
<evidence type="ECO:0000256" key="5">
    <source>
        <dbReference type="SAM" id="MobiDB-lite"/>
    </source>
</evidence>
<name>A0ABQ7QPV5_PLUXY</name>
<dbReference type="Proteomes" id="UP000823941">
    <property type="component" value="Chromosome 10"/>
</dbReference>
<keyword evidence="7" id="KW-1185">Reference proteome</keyword>